<gene>
    <name evidence="25" type="ORF">ACEWY4_003355</name>
</gene>
<evidence type="ECO:0000256" key="7">
    <source>
        <dbReference type="ARBA" id="ARBA00022553"/>
    </source>
</evidence>
<feature type="chain" id="PRO_5044845873" description="Thromboxane A2 receptor" evidence="22">
    <location>
        <begin position="25"/>
        <end position="635"/>
    </location>
</feature>
<evidence type="ECO:0000259" key="23">
    <source>
        <dbReference type="PROSITE" id="PS50026"/>
    </source>
</evidence>
<dbReference type="PROSITE" id="PS00010">
    <property type="entry name" value="ASX_HYDROXYL"/>
    <property type="match status" value="4"/>
</dbReference>
<keyword evidence="7" id="KW-0597">Phosphoprotein</keyword>
<dbReference type="EMBL" id="JBHFQA010000003">
    <property type="protein sequence ID" value="KAL2101594.1"/>
    <property type="molecule type" value="Genomic_DNA"/>
</dbReference>
<dbReference type="PROSITE" id="PS50026">
    <property type="entry name" value="EGF_3"/>
    <property type="match status" value="3"/>
</dbReference>
<dbReference type="CDD" id="cd15144">
    <property type="entry name" value="7tmA_PGE2_EP1"/>
    <property type="match status" value="1"/>
</dbReference>
<dbReference type="SUPFAM" id="SSF81321">
    <property type="entry name" value="Family A G protein-coupled receptor-like"/>
    <property type="match status" value="1"/>
</dbReference>
<keyword evidence="8 21" id="KW-0812">Transmembrane</keyword>
<evidence type="ECO:0000256" key="8">
    <source>
        <dbReference type="ARBA" id="ARBA00022692"/>
    </source>
</evidence>
<dbReference type="InterPro" id="IPR008365">
    <property type="entry name" value="Prostanoid_rcpt"/>
</dbReference>
<evidence type="ECO:0000256" key="3">
    <source>
        <dbReference type="ARBA" id="ARBA00017628"/>
    </source>
</evidence>
<feature type="domain" description="EGF-like" evidence="23">
    <location>
        <begin position="144"/>
        <end position="182"/>
    </location>
</feature>
<feature type="domain" description="G-protein coupled receptors family 1 profile" evidence="24">
    <location>
        <begin position="302"/>
        <end position="594"/>
    </location>
</feature>
<dbReference type="PANTHER" id="PTHR11866:SF33">
    <property type="entry name" value="THROMBOXANE A2 RECEPTOR"/>
    <property type="match status" value="1"/>
</dbReference>
<dbReference type="InterPro" id="IPR049883">
    <property type="entry name" value="NOTCH1_EGF-like"/>
</dbReference>
<dbReference type="Gene3D" id="1.20.1070.10">
    <property type="entry name" value="Rhodopsin 7-helix transmembrane proteins"/>
    <property type="match status" value="1"/>
</dbReference>
<feature type="transmembrane region" description="Helical" evidence="21">
    <location>
        <begin position="534"/>
        <end position="556"/>
    </location>
</feature>
<dbReference type="SMART" id="SM00181">
    <property type="entry name" value="EGF"/>
    <property type="match status" value="4"/>
</dbReference>
<evidence type="ECO:0000313" key="26">
    <source>
        <dbReference type="Proteomes" id="UP001591681"/>
    </source>
</evidence>
<dbReference type="InterPro" id="IPR009030">
    <property type="entry name" value="Growth_fac_rcpt_cys_sf"/>
</dbReference>
<dbReference type="AlphaFoldDB" id="A0ABD1KQZ6"/>
<feature type="transmembrane region" description="Helical" evidence="21">
    <location>
        <begin position="325"/>
        <end position="350"/>
    </location>
</feature>
<evidence type="ECO:0000313" key="25">
    <source>
        <dbReference type="EMBL" id="KAL2101594.1"/>
    </source>
</evidence>
<dbReference type="InterPro" id="IPR000276">
    <property type="entry name" value="GPCR_Rhodpsn"/>
</dbReference>
<protein>
    <recommendedName>
        <fullName evidence="3">Thromboxane A2 receptor</fullName>
    </recommendedName>
    <alternativeName>
        <fullName evidence="18">Prostanoid TP receptor</fullName>
    </alternativeName>
</protein>
<feature type="signal peptide" evidence="22">
    <location>
        <begin position="1"/>
        <end position="24"/>
    </location>
</feature>
<dbReference type="InterPro" id="IPR001881">
    <property type="entry name" value="EGF-like_Ca-bd_dom"/>
</dbReference>
<comment type="subcellular location">
    <subcellularLocation>
        <location evidence="2">Cell membrane</location>
        <topology evidence="2">Multi-pass membrane protein</topology>
    </subcellularLocation>
    <subcellularLocation>
        <location evidence="1">Secreted</location>
    </subcellularLocation>
</comment>
<feature type="compositionally biased region" description="Basic residues" evidence="20">
    <location>
        <begin position="498"/>
        <end position="513"/>
    </location>
</feature>
<dbReference type="GO" id="GO:0005886">
    <property type="term" value="C:plasma membrane"/>
    <property type="evidence" value="ECO:0007669"/>
    <property type="project" value="UniProtKB-SubCell"/>
</dbReference>
<keyword evidence="5" id="KW-0964">Secreted</keyword>
<dbReference type="GO" id="GO:0004960">
    <property type="term" value="F:thromboxane receptor activity"/>
    <property type="evidence" value="ECO:0007669"/>
    <property type="project" value="UniProtKB-ARBA"/>
</dbReference>
<evidence type="ECO:0000256" key="13">
    <source>
        <dbReference type="ARBA" id="ARBA00023136"/>
    </source>
</evidence>
<dbReference type="Gene3D" id="2.10.25.10">
    <property type="entry name" value="Laminin"/>
    <property type="match status" value="4"/>
</dbReference>
<evidence type="ECO:0000256" key="14">
    <source>
        <dbReference type="ARBA" id="ARBA00023157"/>
    </source>
</evidence>
<dbReference type="InterPro" id="IPR001105">
    <property type="entry name" value="Thbox_rcpt"/>
</dbReference>
<evidence type="ECO:0000256" key="21">
    <source>
        <dbReference type="SAM" id="Phobius"/>
    </source>
</evidence>
<proteinExistence type="predicted"/>
<evidence type="ECO:0000256" key="1">
    <source>
        <dbReference type="ARBA" id="ARBA00004613"/>
    </source>
</evidence>
<keyword evidence="9 22" id="KW-0732">Signal</keyword>
<evidence type="ECO:0000256" key="9">
    <source>
        <dbReference type="ARBA" id="ARBA00022729"/>
    </source>
</evidence>
<evidence type="ECO:0000256" key="20">
    <source>
        <dbReference type="SAM" id="MobiDB-lite"/>
    </source>
</evidence>
<keyword evidence="15" id="KW-0675">Receptor</keyword>
<dbReference type="InterPro" id="IPR000152">
    <property type="entry name" value="EGF-type_Asp/Asn_hydroxyl_site"/>
</dbReference>
<evidence type="ECO:0000256" key="4">
    <source>
        <dbReference type="ARBA" id="ARBA00022475"/>
    </source>
</evidence>
<dbReference type="InterPro" id="IPR018097">
    <property type="entry name" value="EGF_Ca-bd_CS"/>
</dbReference>
<evidence type="ECO:0000256" key="15">
    <source>
        <dbReference type="ARBA" id="ARBA00023170"/>
    </source>
</evidence>
<evidence type="ECO:0000256" key="19">
    <source>
        <dbReference type="PROSITE-ProRule" id="PRU00076"/>
    </source>
</evidence>
<dbReference type="CDD" id="cd00054">
    <property type="entry name" value="EGF_CA"/>
    <property type="match status" value="4"/>
</dbReference>
<evidence type="ECO:0000256" key="17">
    <source>
        <dbReference type="ARBA" id="ARBA00023224"/>
    </source>
</evidence>
<dbReference type="SMART" id="SM00179">
    <property type="entry name" value="EGF_CA"/>
    <property type="match status" value="4"/>
</dbReference>
<evidence type="ECO:0000256" key="16">
    <source>
        <dbReference type="ARBA" id="ARBA00023180"/>
    </source>
</evidence>
<evidence type="ECO:0000256" key="22">
    <source>
        <dbReference type="SAM" id="SignalP"/>
    </source>
</evidence>
<evidence type="ECO:0000256" key="2">
    <source>
        <dbReference type="ARBA" id="ARBA00004651"/>
    </source>
</evidence>
<evidence type="ECO:0000256" key="11">
    <source>
        <dbReference type="ARBA" id="ARBA00022989"/>
    </source>
</evidence>
<feature type="region of interest" description="Disordered" evidence="20">
    <location>
        <begin position="498"/>
        <end position="522"/>
    </location>
</feature>
<evidence type="ECO:0000256" key="12">
    <source>
        <dbReference type="ARBA" id="ARBA00023040"/>
    </source>
</evidence>
<dbReference type="PROSITE" id="PS50262">
    <property type="entry name" value="G_PROTEIN_RECEP_F1_2"/>
    <property type="match status" value="1"/>
</dbReference>
<keyword evidence="12" id="KW-0297">G-protein coupled receptor</keyword>
<dbReference type="InterPro" id="IPR000742">
    <property type="entry name" value="EGF"/>
</dbReference>
<reference evidence="25 26" key="1">
    <citation type="submission" date="2024-09" db="EMBL/GenBank/DDBJ databases">
        <title>A chromosome-level genome assembly of Gray's grenadier anchovy, Coilia grayii.</title>
        <authorList>
            <person name="Fu Z."/>
        </authorList>
    </citation>
    <scope>NUCLEOTIDE SEQUENCE [LARGE SCALE GENOMIC DNA]</scope>
    <source>
        <strain evidence="25">G4</strain>
        <tissue evidence="25">Muscle</tissue>
    </source>
</reference>
<keyword evidence="16" id="KW-0325">Glycoprotein</keyword>
<feature type="transmembrane region" description="Helical" evidence="21">
    <location>
        <begin position="288"/>
        <end position="313"/>
    </location>
</feature>
<dbReference type="Pfam" id="PF00001">
    <property type="entry name" value="7tm_1"/>
    <property type="match status" value="1"/>
</dbReference>
<evidence type="ECO:0000256" key="5">
    <source>
        <dbReference type="ARBA" id="ARBA00022525"/>
    </source>
</evidence>
<feature type="transmembrane region" description="Helical" evidence="21">
    <location>
        <begin position="463"/>
        <end position="493"/>
    </location>
</feature>
<dbReference type="SUPFAM" id="SSF57196">
    <property type="entry name" value="EGF/Laminin"/>
    <property type="match status" value="1"/>
</dbReference>
<evidence type="ECO:0000259" key="24">
    <source>
        <dbReference type="PROSITE" id="PS50262"/>
    </source>
</evidence>
<dbReference type="GO" id="GO:0005576">
    <property type="term" value="C:extracellular region"/>
    <property type="evidence" value="ECO:0007669"/>
    <property type="project" value="UniProtKB-SubCell"/>
</dbReference>
<feature type="transmembrane region" description="Helical" evidence="21">
    <location>
        <begin position="417"/>
        <end position="443"/>
    </location>
</feature>
<dbReference type="PRINTS" id="PR01788">
    <property type="entry name" value="PROSTANOIDR"/>
</dbReference>
<comment type="caution">
    <text evidence="25">The sequence shown here is derived from an EMBL/GenBank/DDBJ whole genome shotgun (WGS) entry which is preliminary data.</text>
</comment>
<keyword evidence="26" id="KW-1185">Reference proteome</keyword>
<sequence length="635" mass="68404">MKYRGKLLIWELQLVLLFFGSTEGCADGFITDEKGNCVDEDECYTEDGDPPICGVDANCFNTLGSYYCQCQPGFNSTKGKLNFTGEDEDKCQDINECTLGSIDCGINATCTNSQGGYACVCDNGFKPSNGKETFLAGQGVTCQDIDECTSGHTHCGPNAKCENNNGGYACTCDDGFVTSSGDKTFSEGQAMTCRDIDECMSGHTHCGPNAKCENNNGGYACTCDDGFVTSSGDKTFSEGQPMTCQVISSGKTYNFFNSVMSVNDCSTAPQESNRSLNPMPSSSHSPPAYGLSCLSMSLGVVSNLTGLAVLAGSYSRFRRRSKAPFVLLAGALLLSDLVGQVIPGAFALYLHLEQRRRPPQVPGQRFEPTQAFCRLFGACMVFFGLCPLLLGSAMAVERCMGITQPFLHATTATVTHVRFAVLLLVALALSLAALPWLGLGAYVPQYPGTWCFLPVHGRLSPAHASLALLFSGLGLAALLLSVLCNSVSGATLLQARQSSRRAKRTASPKKHRGPTTSTSSSGVHSLDLEMMMQLLVINVVSCVCWCPFLISISLSVGEFLIGSPPSQLVQKHERRLLLSLHLASWNQILDPWVYILLRRAVLRRVCCLGQPLTPNSYSTGSHRQDVFSLRDYTKT</sequence>
<dbReference type="Proteomes" id="UP001591681">
    <property type="component" value="Unassembled WGS sequence"/>
</dbReference>
<keyword evidence="17" id="KW-0807">Transducer</keyword>
<keyword evidence="6 19" id="KW-0245">EGF-like domain</keyword>
<evidence type="ECO:0000256" key="6">
    <source>
        <dbReference type="ARBA" id="ARBA00022536"/>
    </source>
</evidence>
<evidence type="ECO:0000256" key="18">
    <source>
        <dbReference type="ARBA" id="ARBA00029815"/>
    </source>
</evidence>
<dbReference type="InterPro" id="IPR017452">
    <property type="entry name" value="GPCR_Rhodpsn_7TM"/>
</dbReference>
<accession>A0ABD1KQZ6</accession>
<dbReference type="PANTHER" id="PTHR11866">
    <property type="entry name" value="G-PROTEIN COUPLED RECEPTOR FAMILY 1 MEMBER"/>
    <property type="match status" value="1"/>
</dbReference>
<dbReference type="FunFam" id="2.10.25.10:FF:000038">
    <property type="entry name" value="Fibrillin 2"/>
    <property type="match status" value="2"/>
</dbReference>
<keyword evidence="14" id="KW-1015">Disulfide bond</keyword>
<dbReference type="PROSITE" id="PS01187">
    <property type="entry name" value="EGF_CA"/>
    <property type="match status" value="2"/>
</dbReference>
<organism evidence="25 26">
    <name type="scientific">Coilia grayii</name>
    <name type="common">Gray's grenadier anchovy</name>
    <dbReference type="NCBI Taxonomy" id="363190"/>
    <lineage>
        <taxon>Eukaryota</taxon>
        <taxon>Metazoa</taxon>
        <taxon>Chordata</taxon>
        <taxon>Craniata</taxon>
        <taxon>Vertebrata</taxon>
        <taxon>Euteleostomi</taxon>
        <taxon>Actinopterygii</taxon>
        <taxon>Neopterygii</taxon>
        <taxon>Teleostei</taxon>
        <taxon>Clupei</taxon>
        <taxon>Clupeiformes</taxon>
        <taxon>Clupeoidei</taxon>
        <taxon>Engraulidae</taxon>
        <taxon>Coilinae</taxon>
        <taxon>Coilia</taxon>
    </lineage>
</organism>
<dbReference type="FunFam" id="2.10.25.10:FF:000014">
    <property type="entry name" value="Latent-transforming growth factor beta-binding protein 3"/>
    <property type="match status" value="1"/>
</dbReference>
<keyword evidence="11 21" id="KW-1133">Transmembrane helix</keyword>
<keyword evidence="10" id="KW-0677">Repeat</keyword>
<comment type="caution">
    <text evidence="19">Lacks conserved residue(s) required for the propagation of feature annotation.</text>
</comment>
<dbReference type="PRINTS" id="PR00429">
    <property type="entry name" value="THROMBOXANER"/>
</dbReference>
<dbReference type="GO" id="GO:0030855">
    <property type="term" value="P:epithelial cell differentiation"/>
    <property type="evidence" value="ECO:0007669"/>
    <property type="project" value="UniProtKB-ARBA"/>
</dbReference>
<dbReference type="FunFam" id="1.20.1070.10:FF:000163">
    <property type="entry name" value="Thromboxane A2 receptor"/>
    <property type="match status" value="1"/>
</dbReference>
<name>A0ABD1KQZ6_9TELE</name>
<dbReference type="Pfam" id="PF07645">
    <property type="entry name" value="EGF_CA"/>
    <property type="match status" value="4"/>
</dbReference>
<feature type="transmembrane region" description="Helical" evidence="21">
    <location>
        <begin position="375"/>
        <end position="396"/>
    </location>
</feature>
<keyword evidence="4" id="KW-1003">Cell membrane</keyword>
<feature type="domain" description="EGF-like" evidence="23">
    <location>
        <begin position="195"/>
        <end position="233"/>
    </location>
</feature>
<dbReference type="SUPFAM" id="SSF57184">
    <property type="entry name" value="Growth factor receptor domain"/>
    <property type="match status" value="1"/>
</dbReference>
<feature type="domain" description="EGF-like" evidence="23">
    <location>
        <begin position="93"/>
        <end position="131"/>
    </location>
</feature>
<dbReference type="PROSITE" id="PS00237">
    <property type="entry name" value="G_PROTEIN_RECEP_F1_1"/>
    <property type="match status" value="1"/>
</dbReference>
<evidence type="ECO:0000256" key="10">
    <source>
        <dbReference type="ARBA" id="ARBA00022737"/>
    </source>
</evidence>
<keyword evidence="13 21" id="KW-0472">Membrane</keyword>